<dbReference type="InterPro" id="IPR037473">
    <property type="entry name" value="Lcp-like"/>
</dbReference>
<gene>
    <name evidence="2" type="ORF">LRS13_01390</name>
</gene>
<dbReference type="Pfam" id="PF09995">
    <property type="entry name" value="MPAB_Lcp_cat"/>
    <property type="match status" value="1"/>
</dbReference>
<name>A0ABY5PI25_9ACTN</name>
<sequence length="342" mass="37333">MLDTALRDGLDAVPDAPPALTEFLEDTLTPPDWVDFELVDRGAVAWWRAGGQLQLLALTAGSLAYGYSTSFARPLLLTGRLEQMAGRRLGETSRWVLQATRPGALHPGADGLKQTVRIRLVHALVRRHLRGSDAWDTANWGEPISVGDTLATGIIGFFTYPVAGLRDLGIDYSDDELEAMTHQWAWISHLMGVPHEYLPKSYAEAVEIADTAAAVEDVRIEGADRLVHALFFHGLVPARLVPKPLRRPVTALVGHTFAAVARHWMGPERADLLNIPDTRAKAVLPLVRAAVRLRVSARRMGLLPSDARMVRLELQTADRIMDLAGAAPPMTPGRTAEEPVAA</sequence>
<proteinExistence type="predicted"/>
<dbReference type="RefSeq" id="WP_353864704.1">
    <property type="nucleotide sequence ID" value="NZ_CP088295.1"/>
</dbReference>
<organism evidence="2 3">
    <name type="scientific">Svornostia abyssi</name>
    <dbReference type="NCBI Taxonomy" id="2898438"/>
    <lineage>
        <taxon>Bacteria</taxon>
        <taxon>Bacillati</taxon>
        <taxon>Actinomycetota</taxon>
        <taxon>Thermoleophilia</taxon>
        <taxon>Solirubrobacterales</taxon>
        <taxon>Baekduiaceae</taxon>
        <taxon>Svornostia</taxon>
    </lineage>
</organism>
<dbReference type="InterPro" id="IPR018713">
    <property type="entry name" value="MPAB/Lcp_cat_dom"/>
</dbReference>
<dbReference type="PANTHER" id="PTHR37539:SF1">
    <property type="entry name" value="ER-BOUND OXYGENASE MPAB_MPAB'_RUBBER OXYGENASE CATALYTIC DOMAIN-CONTAINING PROTEIN"/>
    <property type="match status" value="1"/>
</dbReference>
<accession>A0ABY5PI25</accession>
<dbReference type="EMBL" id="CP088295">
    <property type="protein sequence ID" value="UUY04212.1"/>
    <property type="molecule type" value="Genomic_DNA"/>
</dbReference>
<keyword evidence="3" id="KW-1185">Reference proteome</keyword>
<evidence type="ECO:0000313" key="3">
    <source>
        <dbReference type="Proteomes" id="UP001058860"/>
    </source>
</evidence>
<dbReference type="Proteomes" id="UP001058860">
    <property type="component" value="Chromosome"/>
</dbReference>
<evidence type="ECO:0000313" key="2">
    <source>
        <dbReference type="EMBL" id="UUY04212.1"/>
    </source>
</evidence>
<evidence type="ECO:0000259" key="1">
    <source>
        <dbReference type="Pfam" id="PF09995"/>
    </source>
</evidence>
<dbReference type="PANTHER" id="PTHR37539">
    <property type="entry name" value="SECRETED PROTEIN-RELATED"/>
    <property type="match status" value="1"/>
</dbReference>
<feature type="domain" description="ER-bound oxygenase mpaB/mpaB'/Rubber oxygenase catalytic" evidence="1">
    <location>
        <begin position="47"/>
        <end position="292"/>
    </location>
</feature>
<protein>
    <submittedName>
        <fullName evidence="2">DUF2236 domain-containing protein</fullName>
    </submittedName>
</protein>
<reference evidence="3" key="1">
    <citation type="submission" date="2021-11" db="EMBL/GenBank/DDBJ databases">
        <title>Cultivation dependent microbiological survey of springs from the worlds oldest radium mine currently devoted to the extraction of radon-saturated water.</title>
        <authorList>
            <person name="Kapinusova G."/>
            <person name="Smrhova T."/>
            <person name="Strejcek M."/>
            <person name="Suman J."/>
            <person name="Jani K."/>
            <person name="Pajer P."/>
            <person name="Uhlik O."/>
        </authorList>
    </citation>
    <scope>NUCLEOTIDE SEQUENCE [LARGE SCALE GENOMIC DNA]</scope>
    <source>
        <strain evidence="3">J379</strain>
    </source>
</reference>